<keyword evidence="5 7" id="KW-1133">Transmembrane helix</keyword>
<evidence type="ECO:0000256" key="5">
    <source>
        <dbReference type="ARBA" id="ARBA00022989"/>
    </source>
</evidence>
<dbReference type="SUPFAM" id="SSF161098">
    <property type="entry name" value="MetI-like"/>
    <property type="match status" value="1"/>
</dbReference>
<evidence type="ECO:0000256" key="6">
    <source>
        <dbReference type="ARBA" id="ARBA00023136"/>
    </source>
</evidence>
<dbReference type="Proteomes" id="UP000317178">
    <property type="component" value="Chromosome"/>
</dbReference>
<gene>
    <name evidence="9" type="primary">oppC</name>
    <name evidence="9" type="ORF">Pla110_37470</name>
</gene>
<feature type="transmembrane region" description="Helical" evidence="7">
    <location>
        <begin position="342"/>
        <end position="362"/>
    </location>
</feature>
<dbReference type="InterPro" id="IPR050366">
    <property type="entry name" value="BP-dependent_transpt_permease"/>
</dbReference>
<keyword evidence="3" id="KW-1003">Cell membrane</keyword>
<accession>A0A518CRZ7</accession>
<dbReference type="EMBL" id="CP036281">
    <property type="protein sequence ID" value="QDU81995.1"/>
    <property type="molecule type" value="Genomic_DNA"/>
</dbReference>
<evidence type="ECO:0000313" key="9">
    <source>
        <dbReference type="EMBL" id="QDU81995.1"/>
    </source>
</evidence>
<name>A0A518CRZ7_9PLAN</name>
<dbReference type="InterPro" id="IPR025966">
    <property type="entry name" value="OppC_N"/>
</dbReference>
<evidence type="ECO:0000256" key="3">
    <source>
        <dbReference type="ARBA" id="ARBA00022475"/>
    </source>
</evidence>
<dbReference type="AlphaFoldDB" id="A0A518CRZ7"/>
<dbReference type="Pfam" id="PF00528">
    <property type="entry name" value="BPD_transp_1"/>
    <property type="match status" value="1"/>
</dbReference>
<keyword evidence="6 7" id="KW-0472">Membrane</keyword>
<dbReference type="KEGG" id="plon:Pla110_37470"/>
<feature type="transmembrane region" description="Helical" evidence="7">
    <location>
        <begin position="176"/>
        <end position="202"/>
    </location>
</feature>
<keyword evidence="4 7" id="KW-0812">Transmembrane</keyword>
<feature type="transmembrane region" description="Helical" evidence="7">
    <location>
        <begin position="46"/>
        <end position="68"/>
    </location>
</feature>
<dbReference type="PANTHER" id="PTHR43386">
    <property type="entry name" value="OLIGOPEPTIDE TRANSPORT SYSTEM PERMEASE PROTEIN APPC"/>
    <property type="match status" value="1"/>
</dbReference>
<comment type="subcellular location">
    <subcellularLocation>
        <location evidence="1 7">Cell membrane</location>
        <topology evidence="1 7">Multi-pass membrane protein</topology>
    </subcellularLocation>
</comment>
<dbReference type="InterPro" id="IPR035906">
    <property type="entry name" value="MetI-like_sf"/>
</dbReference>
<protein>
    <submittedName>
        <fullName evidence="9">Oligopeptide transport system permease protein OppC</fullName>
    </submittedName>
</protein>
<dbReference type="RefSeq" id="WP_144997806.1">
    <property type="nucleotide sequence ID" value="NZ_CP036281.1"/>
</dbReference>
<dbReference type="InterPro" id="IPR000515">
    <property type="entry name" value="MetI-like"/>
</dbReference>
<dbReference type="PANTHER" id="PTHR43386:SF1">
    <property type="entry name" value="D,D-DIPEPTIDE TRANSPORT SYSTEM PERMEASE PROTEIN DDPC-RELATED"/>
    <property type="match status" value="1"/>
</dbReference>
<evidence type="ECO:0000256" key="1">
    <source>
        <dbReference type="ARBA" id="ARBA00004651"/>
    </source>
</evidence>
<keyword evidence="10" id="KW-1185">Reference proteome</keyword>
<keyword evidence="2 7" id="KW-0813">Transport</keyword>
<comment type="similarity">
    <text evidence="7">Belongs to the binding-protein-dependent transport system permease family.</text>
</comment>
<dbReference type="PROSITE" id="PS50928">
    <property type="entry name" value="ABC_TM1"/>
    <property type="match status" value="1"/>
</dbReference>
<evidence type="ECO:0000256" key="4">
    <source>
        <dbReference type="ARBA" id="ARBA00022692"/>
    </source>
</evidence>
<dbReference type="CDD" id="cd06261">
    <property type="entry name" value="TM_PBP2"/>
    <property type="match status" value="1"/>
</dbReference>
<evidence type="ECO:0000313" key="10">
    <source>
        <dbReference type="Proteomes" id="UP000317178"/>
    </source>
</evidence>
<evidence type="ECO:0000256" key="7">
    <source>
        <dbReference type="RuleBase" id="RU363032"/>
    </source>
</evidence>
<dbReference type="GO" id="GO:0005886">
    <property type="term" value="C:plasma membrane"/>
    <property type="evidence" value="ECO:0007669"/>
    <property type="project" value="UniProtKB-SubCell"/>
</dbReference>
<proteinExistence type="inferred from homology"/>
<feature type="transmembrane region" description="Helical" evidence="7">
    <location>
        <begin position="214"/>
        <end position="232"/>
    </location>
</feature>
<reference evidence="9 10" key="1">
    <citation type="submission" date="2019-02" db="EMBL/GenBank/DDBJ databases">
        <title>Deep-cultivation of Planctomycetes and their phenomic and genomic characterization uncovers novel biology.</title>
        <authorList>
            <person name="Wiegand S."/>
            <person name="Jogler M."/>
            <person name="Boedeker C."/>
            <person name="Pinto D."/>
            <person name="Vollmers J."/>
            <person name="Rivas-Marin E."/>
            <person name="Kohn T."/>
            <person name="Peeters S.H."/>
            <person name="Heuer A."/>
            <person name="Rast P."/>
            <person name="Oberbeckmann S."/>
            <person name="Bunk B."/>
            <person name="Jeske O."/>
            <person name="Meyerdierks A."/>
            <person name="Storesund J.E."/>
            <person name="Kallscheuer N."/>
            <person name="Luecker S."/>
            <person name="Lage O.M."/>
            <person name="Pohl T."/>
            <person name="Merkel B.J."/>
            <person name="Hornburger P."/>
            <person name="Mueller R.-W."/>
            <person name="Bruemmer F."/>
            <person name="Labrenz M."/>
            <person name="Spormann A.M."/>
            <person name="Op den Camp H."/>
            <person name="Overmann J."/>
            <person name="Amann R."/>
            <person name="Jetten M.S.M."/>
            <person name="Mascher T."/>
            <person name="Medema M.H."/>
            <person name="Devos D.P."/>
            <person name="Kaster A.-K."/>
            <person name="Ovreas L."/>
            <person name="Rohde M."/>
            <person name="Galperin M.Y."/>
            <person name="Jogler C."/>
        </authorList>
    </citation>
    <scope>NUCLEOTIDE SEQUENCE [LARGE SCALE GENOMIC DNA]</scope>
    <source>
        <strain evidence="9 10">Pla110</strain>
    </source>
</reference>
<organism evidence="9 10">
    <name type="scientific">Polystyrenella longa</name>
    <dbReference type="NCBI Taxonomy" id="2528007"/>
    <lineage>
        <taxon>Bacteria</taxon>
        <taxon>Pseudomonadati</taxon>
        <taxon>Planctomycetota</taxon>
        <taxon>Planctomycetia</taxon>
        <taxon>Planctomycetales</taxon>
        <taxon>Planctomycetaceae</taxon>
        <taxon>Polystyrenella</taxon>
    </lineage>
</organism>
<feature type="domain" description="ABC transmembrane type-1" evidence="8">
    <location>
        <begin position="174"/>
        <end position="363"/>
    </location>
</feature>
<dbReference type="Pfam" id="PF12911">
    <property type="entry name" value="OppC_N"/>
    <property type="match status" value="1"/>
</dbReference>
<dbReference type="GO" id="GO:0055085">
    <property type="term" value="P:transmembrane transport"/>
    <property type="evidence" value="ECO:0007669"/>
    <property type="project" value="InterPro"/>
</dbReference>
<dbReference type="Gene3D" id="1.10.3720.10">
    <property type="entry name" value="MetI-like"/>
    <property type="match status" value="1"/>
</dbReference>
<sequence>MSDQLLPENDKVTLTGSLDELETTVTVVKSPSFWNESWHRFKKRKLSMLALGFVGFLTIVALCSPMIVGTRPVVCKYKENIYFPCLYYFNASWENPIFFKDGFRQRFYENLKEKDPESWAVWPIVYQSPTRRITEGEFGNQPASPLLQEKPNKYHWFGTDDDGVDVFARLVHGTRIALVVGFLSMGIASFIGIVVGALGGYFGGWVDTILSRMTEVVMCVPTLVLILAMLAIVESTTIYHLMVVIGLTGWTGIARLTRAEFLKLKEMEFVSAAHCLSLSNMRIIFRHILPNSLAPILVPISFGIASAIFTESALSFLGMGAEPPTPSWGRLLSEAKKSDSQWWMLTFPGGAIFLAVLAYNLIGEGLQAATDPRRRD</sequence>
<evidence type="ECO:0000259" key="8">
    <source>
        <dbReference type="PROSITE" id="PS50928"/>
    </source>
</evidence>
<evidence type="ECO:0000256" key="2">
    <source>
        <dbReference type="ARBA" id="ARBA00022448"/>
    </source>
</evidence>
<dbReference type="OrthoDB" id="9797852at2"/>